<name>A0A6V8P1P4_9ACTN</name>
<evidence type="ECO:0000259" key="1">
    <source>
        <dbReference type="Pfam" id="PF21818"/>
    </source>
</evidence>
<feature type="domain" description="DUF6884" evidence="1">
    <location>
        <begin position="22"/>
        <end position="130"/>
    </location>
</feature>
<dbReference type="EMBL" id="BLRX01000007">
    <property type="protein sequence ID" value="GFP24686.1"/>
    <property type="molecule type" value="Genomic_DNA"/>
</dbReference>
<dbReference type="AlphaFoldDB" id="A0A6V8P1P4"/>
<organism evidence="2 3">
    <name type="scientific">Candidatus Hakubella thermalkaliphila</name>
    <dbReference type="NCBI Taxonomy" id="2754717"/>
    <lineage>
        <taxon>Bacteria</taxon>
        <taxon>Bacillati</taxon>
        <taxon>Actinomycetota</taxon>
        <taxon>Actinomycetota incertae sedis</taxon>
        <taxon>Candidatus Hakubellales</taxon>
        <taxon>Candidatus Hakubellaceae</taxon>
        <taxon>Candidatus Hakubella</taxon>
    </lineage>
</organism>
<comment type="caution">
    <text evidence="2">The sequence shown here is derived from an EMBL/GenBank/DDBJ whole genome shotgun (WGS) entry which is preliminary data.</text>
</comment>
<dbReference type="Proteomes" id="UP000543224">
    <property type="component" value="Unassembled WGS sequence"/>
</dbReference>
<reference evidence="2 3" key="1">
    <citation type="journal article" date="2020" name="Front. Microbiol.">
        <title>Single-cell genomics of novel Actinobacteria with the Wood-Ljungdahl pathway discovered in a serpentinizing system.</title>
        <authorList>
            <person name="Merino N."/>
            <person name="Kawai M."/>
            <person name="Boyd E.S."/>
            <person name="Colman D.R."/>
            <person name="McGlynn S.E."/>
            <person name="Nealson K.H."/>
            <person name="Kurokawa K."/>
            <person name="Hongoh Y."/>
        </authorList>
    </citation>
    <scope>NUCLEOTIDE SEQUENCE [LARGE SCALE GENOMIC DNA]</scope>
    <source>
        <strain evidence="2 3">S25</strain>
    </source>
</reference>
<accession>A0A6V8P1P4</accession>
<sequence length="150" mass="16922">MKTLCIVPCGNRKIWDKTPNIGSTEAKDVYIGPFAKKCREYDEKFYPSSWCILSAKYGFLFPSDIVPGPYNVSFNDRKTNPITTKELSAQMAERKLSNYERIVILGGKNYVEMANEVFSSKEILTPLSDCKGIGYMMGKLNDSIKRGVPL</sequence>
<dbReference type="Pfam" id="PF21818">
    <property type="entry name" value="DUF6884"/>
    <property type="match status" value="1"/>
</dbReference>
<evidence type="ECO:0000313" key="2">
    <source>
        <dbReference type="EMBL" id="GFP24686.1"/>
    </source>
</evidence>
<evidence type="ECO:0000313" key="3">
    <source>
        <dbReference type="Proteomes" id="UP000543224"/>
    </source>
</evidence>
<gene>
    <name evidence="2" type="ORF">HKBW3S25_00123</name>
</gene>
<protein>
    <recommendedName>
        <fullName evidence="1">DUF6884 domain-containing protein</fullName>
    </recommendedName>
</protein>
<dbReference type="InterPro" id="IPR049251">
    <property type="entry name" value="DUF6884"/>
</dbReference>
<proteinExistence type="predicted"/>